<evidence type="ECO:0000313" key="1">
    <source>
        <dbReference type="EMBL" id="KAJ2803925.1"/>
    </source>
</evidence>
<protein>
    <submittedName>
        <fullName evidence="1">Uncharacterized protein</fullName>
    </submittedName>
</protein>
<feature type="non-terminal residue" evidence="1">
    <location>
        <position position="644"/>
    </location>
</feature>
<accession>A0ACC1LAX5</accession>
<gene>
    <name evidence="1" type="ORF">H4S07_004351</name>
</gene>
<reference evidence="1" key="1">
    <citation type="submission" date="2022-07" db="EMBL/GenBank/DDBJ databases">
        <title>Phylogenomic reconstructions and comparative analyses of Kickxellomycotina fungi.</title>
        <authorList>
            <person name="Reynolds N.K."/>
            <person name="Stajich J.E."/>
            <person name="Barry K."/>
            <person name="Grigoriev I.V."/>
            <person name="Crous P."/>
            <person name="Smith M.E."/>
        </authorList>
    </citation>
    <scope>NUCLEOTIDE SEQUENCE</scope>
    <source>
        <strain evidence="1">CBS 102833</strain>
    </source>
</reference>
<evidence type="ECO:0000313" key="2">
    <source>
        <dbReference type="Proteomes" id="UP001140096"/>
    </source>
</evidence>
<name>A0ACC1LAX5_9FUNG</name>
<proteinExistence type="predicted"/>
<organism evidence="1 2">
    <name type="scientific">Coemansia furcata</name>
    <dbReference type="NCBI Taxonomy" id="417177"/>
    <lineage>
        <taxon>Eukaryota</taxon>
        <taxon>Fungi</taxon>
        <taxon>Fungi incertae sedis</taxon>
        <taxon>Zoopagomycota</taxon>
        <taxon>Kickxellomycotina</taxon>
        <taxon>Kickxellomycetes</taxon>
        <taxon>Kickxellales</taxon>
        <taxon>Kickxellaceae</taxon>
        <taxon>Coemansia</taxon>
    </lineage>
</organism>
<keyword evidence="2" id="KW-1185">Reference proteome</keyword>
<dbReference type="Proteomes" id="UP001140096">
    <property type="component" value="Unassembled WGS sequence"/>
</dbReference>
<dbReference type="EMBL" id="JANBUP010001724">
    <property type="protein sequence ID" value="KAJ2803925.1"/>
    <property type="molecule type" value="Genomic_DNA"/>
</dbReference>
<comment type="caution">
    <text evidence="1">The sequence shown here is derived from an EMBL/GenBank/DDBJ whole genome shotgun (WGS) entry which is preliminary data.</text>
</comment>
<sequence length="644" mass="69082">MLVARLAATMTVVGVLLHAGSTYASPAALLADTPNDGPLGKALWIETPEVTLPPAGVPTNYNRHLGRRPQPPSGVHVPSPKDRPVVAEEEGHADFIHQDNTPKRTSIRSNIALGHQYTAPTLQGVVSALDPNQQSPLNTNSALAFTSTANSYKPNGKLIDMSAIKTPLPTNKWWQNLIIEAGVDPIHPYPYVVKCLANVSTVGFPTFQASATAMTSNMVADWQIGDSTGALTQRLVTAYDALGVQVVWSGSSNTKMAARFYKGLPFITYEMTSMAPVLSTIHAILKVEQLALTVNSYGAYSADNATKLATAMADHPSLTQVTLNDGSQWLVVTKPTIQWKQVGNSQLVPAADTTSFTGILQMAHLGDNPSSNLNVLQAYAGTYPTEGSMTYAKILNKQGVGRSADVVYFYKTNTDGGGDTSMVYSTRSVPTSMQLLTFMLPHHVDLLTNSSILNPGLSGYRSAKGPLTAVAGNIITYSQPLDGTQSFEGLRAITASDKASIQKQLLVDVAASTNVTAPDPYFFGKGIAKIARLYQIAQELGDSASAATLKDKLMGYMKPWLVSRTNSDPLVYDATWGGVVSTAGLADPSADFGQGRYNDHHFHYGYHLYAGAVLAKYDMATFAPLREPLNQLLRDYANPSYVDS</sequence>